<protein>
    <recommendedName>
        <fullName evidence="2">PPM-type phosphatase domain-containing protein</fullName>
    </recommendedName>
</protein>
<feature type="compositionally biased region" description="Polar residues" evidence="1">
    <location>
        <begin position="1"/>
        <end position="12"/>
    </location>
</feature>
<feature type="compositionally biased region" description="Low complexity" evidence="1">
    <location>
        <begin position="19"/>
        <end position="30"/>
    </location>
</feature>
<dbReference type="Proteomes" id="UP000236379">
    <property type="component" value="Unassembled WGS sequence"/>
</dbReference>
<dbReference type="CDD" id="cd00143">
    <property type="entry name" value="PP2Cc"/>
    <property type="match status" value="1"/>
</dbReference>
<evidence type="ECO:0000313" key="4">
    <source>
        <dbReference type="Proteomes" id="UP000236379"/>
    </source>
</evidence>
<gene>
    <name evidence="3" type="ORF">CVO96_08300</name>
</gene>
<comment type="caution">
    <text evidence="3">The sequence shown here is derived from an EMBL/GenBank/DDBJ whole genome shotgun (WGS) entry which is preliminary data.</text>
</comment>
<dbReference type="OrthoDB" id="9801841at2"/>
<dbReference type="AlphaFoldDB" id="A0A2K3V2C6"/>
<feature type="compositionally biased region" description="Pro residues" evidence="1">
    <location>
        <begin position="49"/>
        <end position="59"/>
    </location>
</feature>
<evidence type="ECO:0000256" key="1">
    <source>
        <dbReference type="SAM" id="MobiDB-lite"/>
    </source>
</evidence>
<feature type="region of interest" description="Disordered" evidence="1">
    <location>
        <begin position="1"/>
        <end position="101"/>
    </location>
</feature>
<evidence type="ECO:0000313" key="3">
    <source>
        <dbReference type="EMBL" id="PNY82939.1"/>
    </source>
</evidence>
<name>A0A2K3V2C6_9DEIO</name>
<dbReference type="InterPro" id="IPR011009">
    <property type="entry name" value="Kinase-like_dom_sf"/>
</dbReference>
<keyword evidence="4" id="KW-1185">Reference proteome</keyword>
<feature type="domain" description="PPM-type phosphatase" evidence="2">
    <location>
        <begin position="347"/>
        <end position="585"/>
    </location>
</feature>
<evidence type="ECO:0000259" key="2">
    <source>
        <dbReference type="PROSITE" id="PS51746"/>
    </source>
</evidence>
<feature type="compositionally biased region" description="Low complexity" evidence="1">
    <location>
        <begin position="62"/>
        <end position="85"/>
    </location>
</feature>
<dbReference type="Pfam" id="PF00481">
    <property type="entry name" value="PP2C"/>
    <property type="match status" value="1"/>
</dbReference>
<dbReference type="Gene3D" id="3.60.40.10">
    <property type="entry name" value="PPM-type phosphatase domain"/>
    <property type="match status" value="1"/>
</dbReference>
<dbReference type="SUPFAM" id="SSF81606">
    <property type="entry name" value="PP2C-like"/>
    <property type="match status" value="1"/>
</dbReference>
<dbReference type="PROSITE" id="PS51746">
    <property type="entry name" value="PPM_2"/>
    <property type="match status" value="1"/>
</dbReference>
<dbReference type="EMBL" id="PPPD01000001">
    <property type="protein sequence ID" value="PNY82939.1"/>
    <property type="molecule type" value="Genomic_DNA"/>
</dbReference>
<sequence length="587" mass="60717">MPEPVTGSSDPGKSTEPVAASAGSEPAQAAMTVPADETRQPPVASQPAPTAPDQPPAPTERPVAAPDPASPADVAPAGAPAAEAAPLPPPPASAGGTGFSNDLEEQVFAPSAPPQGPQVGDVLDGHHLNEDLGRGWFIASPLQAGPSREVYVRPEPLWAGLQPHRALPRFSRVGALHVLEPTGGEPLTLPLEPETALSHLKELAQLLFALEKQDYAAIDLDPDGVRATPGGLRLRFPPRVARLGEAPEAALREGFTPPEVLAGDPAGAASGVYLLGALLYRWLSGHDLPAEGQTTGGTSLAVLGGVPVAGVPQLLRDMLAPADQRLTPSALLTRLRALDTPELPAYRVAAATTVGLNPDRPVNEDSYGFVWRQIGAHGQSQLVLRACVSDGMGGMAAGEVASSAAVQAFLNSSQDTLPGMVWDANAAVLSAMAGRDGGCTISGVELRGAALYLGHVGDTRAYLSSGGEARQLSRDHSYVAAMVASGQMTPEEAQESPERNKVLRSLGSLRVPQEGYVQTLDDAPELGVGDRVLLVSDGVWGEIVPDRLLGLLLSEPDIQALADQLVKLALDAGAPDNATSLVIERVK</sequence>
<reference evidence="3 4" key="1">
    <citation type="submission" date="2018-01" db="EMBL/GenBank/DDBJ databases">
        <title>Deinococcus koreensis sp. nov., a radiation-resistant bacterium isolated from river water.</title>
        <authorList>
            <person name="Choi A."/>
        </authorList>
    </citation>
    <scope>NUCLEOTIDE SEQUENCE [LARGE SCALE GENOMIC DNA]</scope>
    <source>
        <strain evidence="3 4">SJW1-2</strain>
    </source>
</reference>
<dbReference type="SMART" id="SM00331">
    <property type="entry name" value="PP2C_SIG"/>
    <property type="match status" value="1"/>
</dbReference>
<proteinExistence type="predicted"/>
<feature type="region of interest" description="Disordered" evidence="1">
    <location>
        <begin position="107"/>
        <end position="126"/>
    </location>
</feature>
<dbReference type="InterPro" id="IPR036457">
    <property type="entry name" value="PPM-type-like_dom_sf"/>
</dbReference>
<organism evidence="3 4">
    <name type="scientific">Deinococcus koreensis</name>
    <dbReference type="NCBI Taxonomy" id="2054903"/>
    <lineage>
        <taxon>Bacteria</taxon>
        <taxon>Thermotogati</taxon>
        <taxon>Deinococcota</taxon>
        <taxon>Deinococci</taxon>
        <taxon>Deinococcales</taxon>
        <taxon>Deinococcaceae</taxon>
        <taxon>Deinococcus</taxon>
    </lineage>
</organism>
<dbReference type="InterPro" id="IPR001932">
    <property type="entry name" value="PPM-type_phosphatase-like_dom"/>
</dbReference>
<accession>A0A2K3V2C6</accession>
<dbReference type="SMART" id="SM00332">
    <property type="entry name" value="PP2Cc"/>
    <property type="match status" value="1"/>
</dbReference>
<dbReference type="SUPFAM" id="SSF56112">
    <property type="entry name" value="Protein kinase-like (PK-like)"/>
    <property type="match status" value="1"/>
</dbReference>